<feature type="domain" description="CBM21" evidence="2">
    <location>
        <begin position="272"/>
        <end position="380"/>
    </location>
</feature>
<feature type="transmembrane region" description="Helical" evidence="1">
    <location>
        <begin position="92"/>
        <end position="112"/>
    </location>
</feature>
<keyword evidence="4" id="KW-1185">Reference proteome</keyword>
<dbReference type="AlphaFoldDB" id="A0A177AZL4"/>
<dbReference type="InterPro" id="IPR038175">
    <property type="entry name" value="CBM21_dom_sf"/>
</dbReference>
<evidence type="ECO:0000313" key="4">
    <source>
        <dbReference type="Proteomes" id="UP000078046"/>
    </source>
</evidence>
<dbReference type="InterPro" id="IPR005036">
    <property type="entry name" value="CBM21_dom"/>
</dbReference>
<keyword evidence="1" id="KW-0812">Transmembrane</keyword>
<dbReference type="Proteomes" id="UP000078046">
    <property type="component" value="Unassembled WGS sequence"/>
</dbReference>
<accession>A0A177AZL4</accession>
<gene>
    <name evidence="3" type="ORF">A3Q56_04824</name>
</gene>
<dbReference type="EMBL" id="LWCA01000658">
    <property type="protein sequence ID" value="OAF67445.1"/>
    <property type="molecule type" value="Genomic_DNA"/>
</dbReference>
<keyword evidence="1" id="KW-1133">Transmembrane helix</keyword>
<dbReference type="GO" id="GO:0000164">
    <property type="term" value="C:protein phosphatase type 1 complex"/>
    <property type="evidence" value="ECO:0007669"/>
    <property type="project" value="TreeGrafter"/>
</dbReference>
<proteinExistence type="predicted"/>
<reference evidence="3 4" key="1">
    <citation type="submission" date="2016-04" db="EMBL/GenBank/DDBJ databases">
        <title>The genome of Intoshia linei affirms orthonectids as highly simplified spiralians.</title>
        <authorList>
            <person name="Mikhailov K.V."/>
            <person name="Slusarev G.S."/>
            <person name="Nikitin M.A."/>
            <person name="Logacheva M.D."/>
            <person name="Penin A."/>
            <person name="Aleoshin V."/>
            <person name="Panchin Y.V."/>
        </authorList>
    </citation>
    <scope>NUCLEOTIDE SEQUENCE [LARGE SCALE GENOMIC DNA]</scope>
    <source>
        <strain evidence="3">Intl2013</strain>
        <tissue evidence="3">Whole animal</tissue>
    </source>
</reference>
<evidence type="ECO:0000256" key="1">
    <source>
        <dbReference type="SAM" id="Phobius"/>
    </source>
</evidence>
<dbReference type="GO" id="GO:0008157">
    <property type="term" value="F:protein phosphatase 1 binding"/>
    <property type="evidence" value="ECO:0007669"/>
    <property type="project" value="TreeGrafter"/>
</dbReference>
<dbReference type="OrthoDB" id="1881at2759"/>
<evidence type="ECO:0000313" key="3">
    <source>
        <dbReference type="EMBL" id="OAF67445.1"/>
    </source>
</evidence>
<protein>
    <recommendedName>
        <fullName evidence="2">CBM21 domain-containing protein</fullName>
    </recommendedName>
</protein>
<dbReference type="Pfam" id="PF03370">
    <property type="entry name" value="CBM_21"/>
    <property type="match status" value="1"/>
</dbReference>
<sequence length="389" mass="45475">MIIIIGENKINVKQSNVCIFRRIVAYVFGVFFISLMADYTKPDNIFSFSQKNSNVNRIMIKYCVFWTLLPLIVYSVISKNFYLSMQCLGRTFYYLFTWIMAVSVIQLVNYFTKQCILFENRECIKFWSFDIGGHVAMLSFLSLSISHELYFISDSTGYHVKNNVSWMSKSLKEKMVYTLSEEQLTNSTSIMPSCIIRSTSLKRYNSKKKVKFADSVGLQLEKIQYLNLSLQSYGFQSNVKLKVSQIIDNSKRKLEFICLFLPSINHYKFVDNVRKFYLKLSSCLPDPNKLVITYIVAVNNISFEKKVFVRYSISNWKTYTDVYGKFQQHIKRDNIDYFGIITSIPHIYATCSNFIEFVIAVTINGQTYWDNNMGSNYKIIIKLNNTLDF</sequence>
<dbReference type="InterPro" id="IPR050782">
    <property type="entry name" value="PP1_regulatory_subunit_3"/>
</dbReference>
<dbReference type="PROSITE" id="PS51159">
    <property type="entry name" value="CBM21"/>
    <property type="match status" value="1"/>
</dbReference>
<dbReference type="PANTHER" id="PTHR12307:SF36">
    <property type="entry name" value="GLYCOGEN-BINDING SUBUNIT 76A"/>
    <property type="match status" value="1"/>
</dbReference>
<keyword evidence="1" id="KW-0472">Membrane</keyword>
<dbReference type="Gene3D" id="2.60.40.2440">
    <property type="entry name" value="Carbohydrate binding type-21 domain"/>
    <property type="match status" value="1"/>
</dbReference>
<comment type="caution">
    <text evidence="3">The sequence shown here is derived from an EMBL/GenBank/DDBJ whole genome shotgun (WGS) entry which is preliminary data.</text>
</comment>
<feature type="transmembrane region" description="Helical" evidence="1">
    <location>
        <begin position="58"/>
        <end position="77"/>
    </location>
</feature>
<name>A0A177AZL4_9BILA</name>
<dbReference type="GO" id="GO:2001069">
    <property type="term" value="F:glycogen binding"/>
    <property type="evidence" value="ECO:0007669"/>
    <property type="project" value="TreeGrafter"/>
</dbReference>
<dbReference type="GO" id="GO:0005979">
    <property type="term" value="P:regulation of glycogen biosynthetic process"/>
    <property type="evidence" value="ECO:0007669"/>
    <property type="project" value="TreeGrafter"/>
</dbReference>
<dbReference type="PANTHER" id="PTHR12307">
    <property type="entry name" value="PROTEIN PHOSPHATASE 1 REGULATORY SUBUNIT"/>
    <property type="match status" value="1"/>
</dbReference>
<feature type="transmembrane region" description="Helical" evidence="1">
    <location>
        <begin position="19"/>
        <end position="37"/>
    </location>
</feature>
<organism evidence="3 4">
    <name type="scientific">Intoshia linei</name>
    <dbReference type="NCBI Taxonomy" id="1819745"/>
    <lineage>
        <taxon>Eukaryota</taxon>
        <taxon>Metazoa</taxon>
        <taxon>Spiralia</taxon>
        <taxon>Lophotrochozoa</taxon>
        <taxon>Mesozoa</taxon>
        <taxon>Orthonectida</taxon>
        <taxon>Rhopaluridae</taxon>
        <taxon>Intoshia</taxon>
    </lineage>
</organism>
<evidence type="ECO:0000259" key="2">
    <source>
        <dbReference type="PROSITE" id="PS51159"/>
    </source>
</evidence>